<reference evidence="2" key="1">
    <citation type="journal article" date="2017" name="Nat. Ecol. Evol.">
        <title>Genome expansion and lineage-specific genetic innovations in the forest pathogenic fungi Armillaria.</title>
        <authorList>
            <person name="Sipos G."/>
            <person name="Prasanna A.N."/>
            <person name="Walter M.C."/>
            <person name="O'Connor E."/>
            <person name="Balint B."/>
            <person name="Krizsan K."/>
            <person name="Kiss B."/>
            <person name="Hess J."/>
            <person name="Varga T."/>
            <person name="Slot J."/>
            <person name="Riley R."/>
            <person name="Boka B."/>
            <person name="Rigling D."/>
            <person name="Barry K."/>
            <person name="Lee J."/>
            <person name="Mihaltcheva S."/>
            <person name="LaButti K."/>
            <person name="Lipzen A."/>
            <person name="Waldron R."/>
            <person name="Moloney N.M."/>
            <person name="Sperisen C."/>
            <person name="Kredics L."/>
            <person name="Vagvoelgyi C."/>
            <person name="Patrignani A."/>
            <person name="Fitzpatrick D."/>
            <person name="Nagy I."/>
            <person name="Doyle S."/>
            <person name="Anderson J.B."/>
            <person name="Grigoriev I.V."/>
            <person name="Gueldener U."/>
            <person name="Muensterkoetter M."/>
            <person name="Nagy L.G."/>
        </authorList>
    </citation>
    <scope>NUCLEOTIDE SEQUENCE [LARGE SCALE GENOMIC DNA]</scope>
    <source>
        <strain evidence="2">Ar21-2</strain>
    </source>
</reference>
<dbReference type="Proteomes" id="UP000217790">
    <property type="component" value="Unassembled WGS sequence"/>
</dbReference>
<accession>A0A2H3DL64</accession>
<evidence type="ECO:0000313" key="2">
    <source>
        <dbReference type="Proteomes" id="UP000217790"/>
    </source>
</evidence>
<proteinExistence type="predicted"/>
<sequence length="158" mass="18005">MNTSDSPHTLIIVAAPSLAYMPWTMSNTASYFPSVSAIQSKRRKKLSIIVDWDSGRCEDGRNADGAGQGLAGVYINNGYVRRWMCTSQTRPRKHRRFSTVAEYGNVPNVFVDTVSWREEVEHTRKHVEIVVASRPPAEGSNVREWSWYRMKVLEEQEA</sequence>
<dbReference type="OrthoDB" id="3124550at2759"/>
<gene>
    <name evidence="1" type="ORF">ARMGADRAFT_1078479</name>
</gene>
<keyword evidence="2" id="KW-1185">Reference proteome</keyword>
<name>A0A2H3DL64_ARMGA</name>
<organism evidence="1 2">
    <name type="scientific">Armillaria gallica</name>
    <name type="common">Bulbous honey fungus</name>
    <name type="synonym">Armillaria bulbosa</name>
    <dbReference type="NCBI Taxonomy" id="47427"/>
    <lineage>
        <taxon>Eukaryota</taxon>
        <taxon>Fungi</taxon>
        <taxon>Dikarya</taxon>
        <taxon>Basidiomycota</taxon>
        <taxon>Agaricomycotina</taxon>
        <taxon>Agaricomycetes</taxon>
        <taxon>Agaricomycetidae</taxon>
        <taxon>Agaricales</taxon>
        <taxon>Marasmiineae</taxon>
        <taxon>Physalacriaceae</taxon>
        <taxon>Armillaria</taxon>
    </lineage>
</organism>
<dbReference type="AlphaFoldDB" id="A0A2H3DL64"/>
<dbReference type="EMBL" id="KZ293653">
    <property type="protein sequence ID" value="PBK94594.1"/>
    <property type="molecule type" value="Genomic_DNA"/>
</dbReference>
<dbReference type="InParanoid" id="A0A2H3DL64"/>
<evidence type="ECO:0000313" key="1">
    <source>
        <dbReference type="EMBL" id="PBK94594.1"/>
    </source>
</evidence>
<protein>
    <submittedName>
        <fullName evidence="1">Uncharacterized protein</fullName>
    </submittedName>
</protein>